<sequence>MRWSEFFMETLENYGGQRVSRAKRAHSDTLERNRREQLRQKALKRYLSRLIIVEKDFRGGYFASIRFGCRTFVCQPFSGESRLKISTGDEYVVTRGQRGWIYGYKKDNEKIKGWFPRVCVRFTDNYPFQRHAEESSSVSDSASKS</sequence>
<evidence type="ECO:0000313" key="1">
    <source>
        <dbReference type="Proteomes" id="UP000035642"/>
    </source>
</evidence>
<reference evidence="2" key="2">
    <citation type="submission" date="2017-02" db="UniProtKB">
        <authorList>
            <consortium name="WormBaseParasite"/>
        </authorList>
    </citation>
    <scope>IDENTIFICATION</scope>
</reference>
<dbReference type="AlphaFoldDB" id="A0A0K0DMD1"/>
<dbReference type="Proteomes" id="UP000035642">
    <property type="component" value="Unassembled WGS sequence"/>
</dbReference>
<dbReference type="InterPro" id="IPR036028">
    <property type="entry name" value="SH3-like_dom_sf"/>
</dbReference>
<organism evidence="1 2">
    <name type="scientific">Angiostrongylus cantonensis</name>
    <name type="common">Rat lungworm</name>
    <dbReference type="NCBI Taxonomy" id="6313"/>
    <lineage>
        <taxon>Eukaryota</taxon>
        <taxon>Metazoa</taxon>
        <taxon>Ecdysozoa</taxon>
        <taxon>Nematoda</taxon>
        <taxon>Chromadorea</taxon>
        <taxon>Rhabditida</taxon>
        <taxon>Rhabditina</taxon>
        <taxon>Rhabditomorpha</taxon>
        <taxon>Strongyloidea</taxon>
        <taxon>Metastrongylidae</taxon>
        <taxon>Angiostrongylus</taxon>
    </lineage>
</organism>
<proteinExistence type="predicted"/>
<reference evidence="1" key="1">
    <citation type="submission" date="2012-09" db="EMBL/GenBank/DDBJ databases">
        <authorList>
            <person name="Martin A.A."/>
        </authorList>
    </citation>
    <scope>NUCLEOTIDE SEQUENCE</scope>
</reference>
<evidence type="ECO:0000313" key="2">
    <source>
        <dbReference type="WBParaSite" id="ACAC_0001283701-mRNA-1"/>
    </source>
</evidence>
<protein>
    <submittedName>
        <fullName evidence="2">SH3 domain-containing protein</fullName>
    </submittedName>
</protein>
<accession>A0A0K0DMD1</accession>
<name>A0A0K0DMD1_ANGCA</name>
<dbReference type="SUPFAM" id="SSF50044">
    <property type="entry name" value="SH3-domain"/>
    <property type="match status" value="1"/>
</dbReference>
<dbReference type="WBParaSite" id="ACAC_0001283701-mRNA-1">
    <property type="protein sequence ID" value="ACAC_0001283701-mRNA-1"/>
    <property type="gene ID" value="ACAC_0001283701"/>
</dbReference>
<keyword evidence="1" id="KW-1185">Reference proteome</keyword>